<dbReference type="AlphaFoldDB" id="A0A3P7PNX2"/>
<feature type="region of interest" description="Disordered" evidence="1">
    <location>
        <begin position="40"/>
        <end position="66"/>
    </location>
</feature>
<name>A0A3P7PNX2_DIBLA</name>
<dbReference type="Proteomes" id="UP000281553">
    <property type="component" value="Unassembled WGS sequence"/>
</dbReference>
<feature type="compositionally biased region" description="Basic and acidic residues" evidence="1">
    <location>
        <begin position="52"/>
        <end position="66"/>
    </location>
</feature>
<organism evidence="2 3">
    <name type="scientific">Dibothriocephalus latus</name>
    <name type="common">Fish tapeworm</name>
    <name type="synonym">Diphyllobothrium latum</name>
    <dbReference type="NCBI Taxonomy" id="60516"/>
    <lineage>
        <taxon>Eukaryota</taxon>
        <taxon>Metazoa</taxon>
        <taxon>Spiralia</taxon>
        <taxon>Lophotrochozoa</taxon>
        <taxon>Platyhelminthes</taxon>
        <taxon>Cestoda</taxon>
        <taxon>Eucestoda</taxon>
        <taxon>Diphyllobothriidea</taxon>
        <taxon>Diphyllobothriidae</taxon>
        <taxon>Dibothriocephalus</taxon>
    </lineage>
</organism>
<dbReference type="OrthoDB" id="6285896at2759"/>
<accession>A0A3P7PNX2</accession>
<gene>
    <name evidence="2" type="ORF">DILT_LOCUS19400</name>
</gene>
<protein>
    <submittedName>
        <fullName evidence="2">Uncharacterized protein</fullName>
    </submittedName>
</protein>
<reference evidence="2 3" key="1">
    <citation type="submission" date="2018-11" db="EMBL/GenBank/DDBJ databases">
        <authorList>
            <consortium name="Pathogen Informatics"/>
        </authorList>
    </citation>
    <scope>NUCLEOTIDE SEQUENCE [LARGE SCALE GENOMIC DNA]</scope>
</reference>
<evidence type="ECO:0000313" key="3">
    <source>
        <dbReference type="Proteomes" id="UP000281553"/>
    </source>
</evidence>
<dbReference type="EMBL" id="UYRU01112564">
    <property type="protein sequence ID" value="VDN44671.1"/>
    <property type="molecule type" value="Genomic_DNA"/>
</dbReference>
<proteinExistence type="predicted"/>
<keyword evidence="3" id="KW-1185">Reference proteome</keyword>
<evidence type="ECO:0000256" key="1">
    <source>
        <dbReference type="SAM" id="MobiDB-lite"/>
    </source>
</evidence>
<evidence type="ECO:0000313" key="2">
    <source>
        <dbReference type="EMBL" id="VDN44671.1"/>
    </source>
</evidence>
<sequence>MEPYCADITETNISYLESILKSYVEEATTAKYFQLPPEPTVGTDHNLRSAHHSPDLHHGEDRSVFL</sequence>